<feature type="compositionally biased region" description="Basic and acidic residues" evidence="6">
    <location>
        <begin position="126"/>
        <end position="152"/>
    </location>
</feature>
<name>A0A4P9YG76_ROZAC</name>
<dbReference type="EMBL" id="ML005595">
    <property type="protein sequence ID" value="RKP18002.1"/>
    <property type="molecule type" value="Genomic_DNA"/>
</dbReference>
<evidence type="ECO:0000256" key="4">
    <source>
        <dbReference type="ARBA" id="ARBA00023163"/>
    </source>
</evidence>
<keyword evidence="5" id="KW-0539">Nucleus</keyword>
<evidence type="ECO:0000256" key="5">
    <source>
        <dbReference type="ARBA" id="ARBA00023242"/>
    </source>
</evidence>
<keyword evidence="2" id="KW-0678">Repressor</keyword>
<dbReference type="PANTHER" id="PTHR21964">
    <property type="entry name" value="BREAST CANCER METASTASIS-SUPPRESSOR 1"/>
    <property type="match status" value="1"/>
</dbReference>
<dbReference type="AlphaFoldDB" id="A0A4P9YG76"/>
<feature type="compositionally biased region" description="Polar residues" evidence="6">
    <location>
        <begin position="92"/>
        <end position="101"/>
    </location>
</feature>
<evidence type="ECO:0000256" key="2">
    <source>
        <dbReference type="ARBA" id="ARBA00022491"/>
    </source>
</evidence>
<accession>A0A4P9YG76</accession>
<evidence type="ECO:0008006" key="9">
    <source>
        <dbReference type="Google" id="ProtNLM"/>
    </source>
</evidence>
<organism evidence="7 8">
    <name type="scientific">Rozella allomycis (strain CSF55)</name>
    <dbReference type="NCBI Taxonomy" id="988480"/>
    <lineage>
        <taxon>Eukaryota</taxon>
        <taxon>Fungi</taxon>
        <taxon>Fungi incertae sedis</taxon>
        <taxon>Cryptomycota</taxon>
        <taxon>Cryptomycota incertae sedis</taxon>
        <taxon>Rozella</taxon>
    </lineage>
</organism>
<dbReference type="Proteomes" id="UP000281549">
    <property type="component" value="Unassembled WGS sequence"/>
</dbReference>
<comment type="subcellular location">
    <subcellularLocation>
        <location evidence="1">Nucleus</location>
    </subcellularLocation>
</comment>
<dbReference type="GO" id="GO:0010468">
    <property type="term" value="P:regulation of gene expression"/>
    <property type="evidence" value="ECO:0007669"/>
    <property type="project" value="UniProtKB-ARBA"/>
</dbReference>
<feature type="compositionally biased region" description="Basic and acidic residues" evidence="6">
    <location>
        <begin position="33"/>
        <end position="43"/>
    </location>
</feature>
<evidence type="ECO:0000256" key="3">
    <source>
        <dbReference type="ARBA" id="ARBA00023015"/>
    </source>
</evidence>
<reference evidence="8" key="1">
    <citation type="journal article" date="2018" name="Nat. Microbiol.">
        <title>Leveraging single-cell genomics to expand the fungal tree of life.</title>
        <authorList>
            <person name="Ahrendt S.R."/>
            <person name="Quandt C.A."/>
            <person name="Ciobanu D."/>
            <person name="Clum A."/>
            <person name="Salamov A."/>
            <person name="Andreopoulos B."/>
            <person name="Cheng J.F."/>
            <person name="Woyke T."/>
            <person name="Pelin A."/>
            <person name="Henrissat B."/>
            <person name="Reynolds N.K."/>
            <person name="Benny G.L."/>
            <person name="Smith M.E."/>
            <person name="James T.Y."/>
            <person name="Grigoriev I.V."/>
        </authorList>
    </citation>
    <scope>NUCLEOTIDE SEQUENCE [LARGE SCALE GENOMIC DNA]</scope>
    <source>
        <strain evidence="8">CSF55</strain>
    </source>
</reference>
<gene>
    <name evidence="7" type="ORF">ROZALSC1DRAFT_30249</name>
</gene>
<sequence>MDPDQKEFPLASSEGDKEGVDNMDIDAGSENMGQEKSEKKVEEMNEDDDVYSLPFNKDESELNEVEIEKNGKNIPKDVENTEDRKEMGNDVDTGTNAVPTQAENVDADNNDMEEENNETEDNNDTESSKRPDKQVQGDGDHAEEKDIRQKTKDRIAEIEETFKKSKEQIFTEKVEKIKAEMERLKKGENEEFLDQLNVLERKKKEKLWLAQVWEEYQLACLQSLYEAELEQVESEYLMEKDGMREKMIGKLLEKKKKLQEEKDVYDIANEISVESFNRSVQGARKLRKRANEMSSIEKGRNKKSNGPVVNYELKDNEINEDVVFLRTNKTVSGRNEEVEVEAKVVYEDGLLIINEEKFEKNDQIFVECRNGPSYRGIITSLNSPDLFWIKREDGSKTKIYLSQLRIKNYILNHTSF</sequence>
<dbReference type="GO" id="GO:0005654">
    <property type="term" value="C:nucleoplasm"/>
    <property type="evidence" value="ECO:0007669"/>
    <property type="project" value="UniProtKB-ARBA"/>
</dbReference>
<feature type="compositionally biased region" description="Basic and acidic residues" evidence="6">
    <location>
        <begin position="56"/>
        <end position="88"/>
    </location>
</feature>
<feature type="compositionally biased region" description="Acidic residues" evidence="6">
    <location>
        <begin position="105"/>
        <end position="124"/>
    </location>
</feature>
<feature type="region of interest" description="Disordered" evidence="6">
    <location>
        <begin position="1"/>
        <end position="152"/>
    </location>
</feature>
<evidence type="ECO:0000256" key="6">
    <source>
        <dbReference type="SAM" id="MobiDB-lite"/>
    </source>
</evidence>
<proteinExistence type="predicted"/>
<evidence type="ECO:0000313" key="8">
    <source>
        <dbReference type="Proteomes" id="UP000281549"/>
    </source>
</evidence>
<dbReference type="InterPro" id="IPR013907">
    <property type="entry name" value="Sds3"/>
</dbReference>
<protein>
    <recommendedName>
        <fullName evidence="9">Sds3-like domain-containing protein</fullName>
    </recommendedName>
</protein>
<keyword evidence="3" id="KW-0805">Transcription regulation</keyword>
<dbReference type="SMART" id="SM01401">
    <property type="entry name" value="Sds3"/>
    <property type="match status" value="1"/>
</dbReference>
<evidence type="ECO:0000256" key="1">
    <source>
        <dbReference type="ARBA" id="ARBA00004123"/>
    </source>
</evidence>
<keyword evidence="4" id="KW-0804">Transcription</keyword>
<dbReference type="Pfam" id="PF08598">
    <property type="entry name" value="Sds3"/>
    <property type="match status" value="1"/>
</dbReference>
<evidence type="ECO:0000313" key="7">
    <source>
        <dbReference type="EMBL" id="RKP18002.1"/>
    </source>
</evidence>